<sequence>FTSLHFTLLVLAVRSLLLNLSIIIMTTVTIKPIIMPATPAITVAPSLYEELLI</sequence>
<dbReference type="EnsemblMetazoa" id="Aqu2.1.32661_001">
    <property type="protein sequence ID" value="Aqu2.1.32661_001"/>
    <property type="gene ID" value="Aqu2.1.32661"/>
</dbReference>
<feature type="transmembrane region" description="Helical" evidence="1">
    <location>
        <begin position="6"/>
        <end position="28"/>
    </location>
</feature>
<keyword evidence="1" id="KW-1133">Transmembrane helix</keyword>
<proteinExistence type="predicted"/>
<accession>A0A1X7UY83</accession>
<keyword evidence="1" id="KW-0812">Transmembrane</keyword>
<evidence type="ECO:0000256" key="1">
    <source>
        <dbReference type="SAM" id="Phobius"/>
    </source>
</evidence>
<reference evidence="2" key="1">
    <citation type="submission" date="2017-05" db="UniProtKB">
        <authorList>
            <consortium name="EnsemblMetazoa"/>
        </authorList>
    </citation>
    <scope>IDENTIFICATION</scope>
</reference>
<evidence type="ECO:0000313" key="2">
    <source>
        <dbReference type="EnsemblMetazoa" id="Aqu2.1.32661_001"/>
    </source>
</evidence>
<keyword evidence="1" id="KW-0472">Membrane</keyword>
<name>A0A1X7UY83_AMPQE</name>
<dbReference type="InParanoid" id="A0A1X7UY83"/>
<dbReference type="AlphaFoldDB" id="A0A1X7UY83"/>
<protein>
    <submittedName>
        <fullName evidence="2">Uncharacterized protein</fullName>
    </submittedName>
</protein>
<organism evidence="2">
    <name type="scientific">Amphimedon queenslandica</name>
    <name type="common">Sponge</name>
    <dbReference type="NCBI Taxonomy" id="400682"/>
    <lineage>
        <taxon>Eukaryota</taxon>
        <taxon>Metazoa</taxon>
        <taxon>Porifera</taxon>
        <taxon>Demospongiae</taxon>
        <taxon>Heteroscleromorpha</taxon>
        <taxon>Haplosclerida</taxon>
        <taxon>Niphatidae</taxon>
        <taxon>Amphimedon</taxon>
    </lineage>
</organism>